<gene>
    <name evidence="2" type="ORF">H9625_02345</name>
</gene>
<dbReference type="RefSeq" id="WP_191762881.1">
    <property type="nucleotide sequence ID" value="NZ_JACSPP010000004.1"/>
</dbReference>
<dbReference type="GO" id="GO:0005524">
    <property type="term" value="F:ATP binding"/>
    <property type="evidence" value="ECO:0007669"/>
    <property type="project" value="UniProtKB-KW"/>
</dbReference>
<evidence type="ECO:0000259" key="1">
    <source>
        <dbReference type="Pfam" id="PF01637"/>
    </source>
</evidence>
<feature type="domain" description="ATPase" evidence="1">
    <location>
        <begin position="16"/>
        <end position="195"/>
    </location>
</feature>
<name>A0ABR8Y510_9BACT</name>
<evidence type="ECO:0000313" key="2">
    <source>
        <dbReference type="EMBL" id="MBD8039302.1"/>
    </source>
</evidence>
<comment type="caution">
    <text evidence="2">The sequence shown here is derived from an EMBL/GenBank/DDBJ whole genome shotgun (WGS) entry which is preliminary data.</text>
</comment>
<dbReference type="Gene3D" id="3.40.50.300">
    <property type="entry name" value="P-loop containing nucleotide triphosphate hydrolases"/>
    <property type="match status" value="1"/>
</dbReference>
<organism evidence="2 3">
    <name type="scientific">Phocaeicola intestinalis</name>
    <dbReference type="NCBI Taxonomy" id="2762212"/>
    <lineage>
        <taxon>Bacteria</taxon>
        <taxon>Pseudomonadati</taxon>
        <taxon>Bacteroidota</taxon>
        <taxon>Bacteroidia</taxon>
        <taxon>Bacteroidales</taxon>
        <taxon>Bacteroidaceae</taxon>
        <taxon>Phocaeicola</taxon>
    </lineage>
</organism>
<sequence>MKNPFKFGTVVDGAFFTDREKELQSIGQLLESENHLVLISPRRFGKTSLVCKALLHINRPVVMINFQSVTTVTELAALLLKRIFKLYPFEKIKHAMAHFRFIPTFSVNPMTDGVDVTFQPGSDNNIVLEDVLMLIEKLGEKNKFVVVLDEFQEIIDLEKGLDKYLRSIMQLQHNVNYIFLGSQESMMEEIFEKKKSPFYHFGILMRLPKIPYDDFFRYLTERFAFIVPEQSEQIAKDILLFTQCHPYYTQQLAFQVWNILEQESQTVEVVNHAVDELTQLHDFDYERIWMAMNKTDRHILTILAQSATSPLDSKREMPTSTAFSALKRLSKQGYVIKNKKYEIDDPFFARWIFNRSL</sequence>
<evidence type="ECO:0000313" key="3">
    <source>
        <dbReference type="Proteomes" id="UP000620874"/>
    </source>
</evidence>
<dbReference type="PANTHER" id="PTHR34301:SF8">
    <property type="entry name" value="ATPASE DOMAIN-CONTAINING PROTEIN"/>
    <property type="match status" value="1"/>
</dbReference>
<dbReference type="PANTHER" id="PTHR34301">
    <property type="entry name" value="DNA-BINDING PROTEIN-RELATED"/>
    <property type="match status" value="1"/>
</dbReference>
<keyword evidence="2" id="KW-0547">Nucleotide-binding</keyword>
<dbReference type="InterPro" id="IPR027417">
    <property type="entry name" value="P-loop_NTPase"/>
</dbReference>
<dbReference type="SUPFAM" id="SSF52540">
    <property type="entry name" value="P-loop containing nucleoside triphosphate hydrolases"/>
    <property type="match status" value="1"/>
</dbReference>
<protein>
    <submittedName>
        <fullName evidence="2">ATP-binding protein</fullName>
    </submittedName>
</protein>
<reference evidence="2 3" key="1">
    <citation type="submission" date="2020-08" db="EMBL/GenBank/DDBJ databases">
        <title>A Genomic Blueprint of the Chicken Gut Microbiome.</title>
        <authorList>
            <person name="Gilroy R."/>
            <person name="Ravi A."/>
            <person name="Getino M."/>
            <person name="Pursley I."/>
            <person name="Horton D.L."/>
            <person name="Alikhan N.-F."/>
            <person name="Baker D."/>
            <person name="Gharbi K."/>
            <person name="Hall N."/>
            <person name="Watson M."/>
            <person name="Adriaenssens E.M."/>
            <person name="Foster-Nyarko E."/>
            <person name="Jarju S."/>
            <person name="Secka A."/>
            <person name="Antonio M."/>
            <person name="Oren A."/>
            <person name="Chaudhuri R."/>
            <person name="La Ragione R.M."/>
            <person name="Hildebrand F."/>
            <person name="Pallen M.J."/>
        </authorList>
    </citation>
    <scope>NUCLEOTIDE SEQUENCE [LARGE SCALE GENOMIC DNA]</scope>
    <source>
        <strain evidence="2 3">Sa1CVN1</strain>
    </source>
</reference>
<dbReference type="InterPro" id="IPR011579">
    <property type="entry name" value="ATPase_dom"/>
</dbReference>
<dbReference type="EMBL" id="JACSPP010000004">
    <property type="protein sequence ID" value="MBD8039302.1"/>
    <property type="molecule type" value="Genomic_DNA"/>
</dbReference>
<dbReference type="Proteomes" id="UP000620874">
    <property type="component" value="Unassembled WGS sequence"/>
</dbReference>
<dbReference type="Pfam" id="PF01637">
    <property type="entry name" value="ATPase_2"/>
    <property type="match status" value="1"/>
</dbReference>
<proteinExistence type="predicted"/>
<accession>A0ABR8Y510</accession>
<keyword evidence="3" id="KW-1185">Reference proteome</keyword>
<keyword evidence="2" id="KW-0067">ATP-binding</keyword>